<dbReference type="UniPathway" id="UPA00588">
    <property type="reaction ID" value="UER00649"/>
</dbReference>
<feature type="binding site" evidence="5">
    <location>
        <position position="175"/>
    </location>
    <ligand>
        <name>AMP</name>
        <dbReference type="ChEBI" id="CHEBI:456215"/>
    </ligand>
</feature>
<comment type="catalytic activity">
    <reaction evidence="5 7">
        <text>AMP + ATP = 2 ADP</text>
        <dbReference type="Rhea" id="RHEA:12973"/>
        <dbReference type="ChEBI" id="CHEBI:30616"/>
        <dbReference type="ChEBI" id="CHEBI:456215"/>
        <dbReference type="ChEBI" id="CHEBI:456216"/>
        <dbReference type="EC" id="2.7.4.3"/>
    </reaction>
</comment>
<comment type="function">
    <text evidence="5">Catalyzes the reversible transfer of the terminal phosphate group between ATP and AMP. Plays an important role in cellular energy homeostasis and in adenine nucleotide metabolism.</text>
</comment>
<feature type="binding site" evidence="5">
    <location>
        <position position="203"/>
    </location>
    <ligand>
        <name>ATP</name>
        <dbReference type="ChEBI" id="CHEBI:30616"/>
    </ligand>
</feature>
<dbReference type="Gene3D" id="3.40.50.300">
    <property type="entry name" value="P-loop containing nucleotide triphosphate hydrolases"/>
    <property type="match status" value="1"/>
</dbReference>
<comment type="domain">
    <text evidence="5">Consists of three domains, a large central CORE domain and two small peripheral domains, NMPbind and LID, which undergo movements during catalysis. The LID domain closes over the site of phosphoryl transfer upon ATP binding. Assembling and dissambling the active center during each catalytic cycle provides an effective means to prevent ATP hydrolysis.</text>
</comment>
<organism evidence="8 9">
    <name type="scientific">Herpetosiphon geysericola</name>
    <dbReference type="NCBI Taxonomy" id="70996"/>
    <lineage>
        <taxon>Bacteria</taxon>
        <taxon>Bacillati</taxon>
        <taxon>Chloroflexota</taxon>
        <taxon>Chloroflexia</taxon>
        <taxon>Herpetosiphonales</taxon>
        <taxon>Herpetosiphonaceae</taxon>
        <taxon>Herpetosiphon</taxon>
    </lineage>
</organism>
<gene>
    <name evidence="5" type="primary">adk</name>
    <name evidence="8" type="ORF">SE18_02690</name>
</gene>
<evidence type="ECO:0000313" key="8">
    <source>
        <dbReference type="EMBL" id="KPL91350.1"/>
    </source>
</evidence>
<dbReference type="EMBL" id="LGKP01000006">
    <property type="protein sequence ID" value="KPL91350.1"/>
    <property type="molecule type" value="Genomic_DNA"/>
</dbReference>
<sequence length="224" mass="24651">MKPLNLILFGPPGAGKSTQAAYLDKLAAIDSISTGQRLRQTVETGSELGQEVAQVMAAGRLVDDTLMNKLLNEWLLTIPSDVGVLLDGYPRTLSQAQSLDQLMQAINRPLEVVIALTLSDEEAIRRLSGRRICRIKGQPDQILHISDQAAIDQCRASGGQLIERDDDRPDTIKRRLAEYNAKTEPLLQYYGERDLLILIDADGTPNEVSSAIEQALQQRFSAAE</sequence>
<evidence type="ECO:0000256" key="3">
    <source>
        <dbReference type="ARBA" id="ARBA00022741"/>
    </source>
</evidence>
<comment type="caution">
    <text evidence="5">Lacks conserved residue(s) required for the propagation of feature annotation.</text>
</comment>
<dbReference type="PATRIC" id="fig|70996.4.peg.1697"/>
<dbReference type="SUPFAM" id="SSF52540">
    <property type="entry name" value="P-loop containing nucleoside triphosphate hydrolases"/>
    <property type="match status" value="1"/>
</dbReference>
<dbReference type="InterPro" id="IPR033690">
    <property type="entry name" value="Adenylat_kinase_CS"/>
</dbReference>
<dbReference type="NCBIfam" id="TIGR01351">
    <property type="entry name" value="adk"/>
    <property type="match status" value="1"/>
</dbReference>
<dbReference type="GO" id="GO:0044209">
    <property type="term" value="P:AMP salvage"/>
    <property type="evidence" value="ECO:0007669"/>
    <property type="project" value="UniProtKB-UniRule"/>
</dbReference>
<proteinExistence type="inferred from homology"/>
<reference evidence="8 9" key="1">
    <citation type="submission" date="2015-07" db="EMBL/GenBank/DDBJ databases">
        <title>Whole genome sequence of Herpetosiphon geysericola DSM 7119.</title>
        <authorList>
            <person name="Hemp J."/>
            <person name="Ward L.M."/>
            <person name="Pace L.A."/>
            <person name="Fischer W.W."/>
        </authorList>
    </citation>
    <scope>NUCLEOTIDE SEQUENCE [LARGE SCALE GENOMIC DNA]</scope>
    <source>
        <strain evidence="8 9">DSM 7119</strain>
    </source>
</reference>
<feature type="binding site" evidence="5">
    <location>
        <position position="95"/>
    </location>
    <ligand>
        <name>AMP</name>
        <dbReference type="ChEBI" id="CHEBI:456215"/>
    </ligand>
</feature>
<keyword evidence="1 5" id="KW-0808">Transferase</keyword>
<protein>
    <recommendedName>
        <fullName evidence="5 7">Adenylate kinase</fullName>
        <shortName evidence="5">AK</shortName>
        <ecNumber evidence="5 7">2.7.4.3</ecNumber>
    </recommendedName>
    <alternativeName>
        <fullName evidence="5">ATP-AMP transphosphorylase</fullName>
    </alternativeName>
    <alternativeName>
        <fullName evidence="5">ATP:AMP phosphotransferase</fullName>
    </alternativeName>
    <alternativeName>
        <fullName evidence="5">Adenylate monophosphate kinase</fullName>
    </alternativeName>
</protein>
<dbReference type="EC" id="2.7.4.3" evidence="5 7"/>
<dbReference type="RefSeq" id="WP_054532877.1">
    <property type="nucleotide sequence ID" value="NZ_LGKP01000006.1"/>
</dbReference>
<feature type="binding site" evidence="5">
    <location>
        <position position="130"/>
    </location>
    <ligand>
        <name>ATP</name>
        <dbReference type="ChEBI" id="CHEBI:30616"/>
    </ligand>
</feature>
<feature type="binding site" evidence="5">
    <location>
        <position position="34"/>
    </location>
    <ligand>
        <name>AMP</name>
        <dbReference type="ChEBI" id="CHEBI:456215"/>
    </ligand>
</feature>
<dbReference type="PRINTS" id="PR00094">
    <property type="entry name" value="ADENYLTKNASE"/>
</dbReference>
<keyword evidence="9" id="KW-1185">Reference proteome</keyword>
<comment type="caution">
    <text evidence="8">The sequence shown here is derived from an EMBL/GenBank/DDBJ whole genome shotgun (WGS) entry which is preliminary data.</text>
</comment>
<dbReference type="GO" id="GO:0004017">
    <property type="term" value="F:AMP kinase activity"/>
    <property type="evidence" value="ECO:0007669"/>
    <property type="project" value="UniProtKB-UniRule"/>
</dbReference>
<evidence type="ECO:0000256" key="2">
    <source>
        <dbReference type="ARBA" id="ARBA00022727"/>
    </source>
</evidence>
<dbReference type="OrthoDB" id="9805030at2"/>
<feature type="region of interest" description="NMP" evidence="5">
    <location>
        <begin position="33"/>
        <end position="62"/>
    </location>
</feature>
<dbReference type="Pfam" id="PF00406">
    <property type="entry name" value="ADK"/>
    <property type="match status" value="1"/>
</dbReference>
<dbReference type="GO" id="GO:0005524">
    <property type="term" value="F:ATP binding"/>
    <property type="evidence" value="ECO:0007669"/>
    <property type="project" value="UniProtKB-UniRule"/>
</dbReference>
<dbReference type="AlphaFoldDB" id="A0A0P6YD48"/>
<feature type="binding site" evidence="5">
    <location>
        <begin position="60"/>
        <end position="62"/>
    </location>
    <ligand>
        <name>AMP</name>
        <dbReference type="ChEBI" id="CHEBI:456215"/>
    </ligand>
</feature>
<keyword evidence="5 7" id="KW-0067">ATP-binding</keyword>
<comment type="pathway">
    <text evidence="5">Purine metabolism; AMP biosynthesis via salvage pathway; AMP from ADP: step 1/1.</text>
</comment>
<evidence type="ECO:0000256" key="5">
    <source>
        <dbReference type="HAMAP-Rule" id="MF_00235"/>
    </source>
</evidence>
<dbReference type="STRING" id="70996.SE18_02690"/>
<comment type="similarity">
    <text evidence="5 6">Belongs to the adenylate kinase family.</text>
</comment>
<dbReference type="InterPro" id="IPR006259">
    <property type="entry name" value="Adenyl_kin_sub"/>
</dbReference>
<evidence type="ECO:0000313" key="9">
    <source>
        <dbReference type="Proteomes" id="UP000050277"/>
    </source>
</evidence>
<accession>A0A0P6YD48</accession>
<feature type="binding site" evidence="5">
    <location>
        <position position="39"/>
    </location>
    <ligand>
        <name>AMP</name>
        <dbReference type="ChEBI" id="CHEBI:456215"/>
    </ligand>
</feature>
<comment type="subcellular location">
    <subcellularLocation>
        <location evidence="5 7">Cytoplasm</location>
    </subcellularLocation>
</comment>
<dbReference type="PROSITE" id="PS00113">
    <property type="entry name" value="ADENYLATE_KINASE"/>
    <property type="match status" value="1"/>
</dbReference>
<dbReference type="CDD" id="cd01428">
    <property type="entry name" value="ADK"/>
    <property type="match status" value="1"/>
</dbReference>
<evidence type="ECO:0000256" key="4">
    <source>
        <dbReference type="ARBA" id="ARBA00022777"/>
    </source>
</evidence>
<keyword evidence="5" id="KW-0963">Cytoplasm</keyword>
<keyword evidence="2 5" id="KW-0545">Nucleotide biosynthesis</keyword>
<dbReference type="HAMAP" id="MF_00235">
    <property type="entry name" value="Adenylate_kinase_Adk"/>
    <property type="match status" value="1"/>
</dbReference>
<keyword evidence="4 5" id="KW-0418">Kinase</keyword>
<feature type="binding site" evidence="5">
    <location>
        <position position="164"/>
    </location>
    <ligand>
        <name>AMP</name>
        <dbReference type="ChEBI" id="CHEBI:456215"/>
    </ligand>
</feature>
<feature type="binding site" evidence="5">
    <location>
        <begin position="88"/>
        <end position="91"/>
    </location>
    <ligand>
        <name>AMP</name>
        <dbReference type="ChEBI" id="CHEBI:456215"/>
    </ligand>
</feature>
<dbReference type="Proteomes" id="UP000050277">
    <property type="component" value="Unassembled WGS sequence"/>
</dbReference>
<dbReference type="GO" id="GO:0005737">
    <property type="term" value="C:cytoplasm"/>
    <property type="evidence" value="ECO:0007669"/>
    <property type="project" value="UniProtKB-SubCell"/>
</dbReference>
<name>A0A0P6YD48_9CHLR</name>
<evidence type="ECO:0000256" key="1">
    <source>
        <dbReference type="ARBA" id="ARBA00022679"/>
    </source>
</evidence>
<dbReference type="InterPro" id="IPR027417">
    <property type="entry name" value="P-loop_NTPase"/>
</dbReference>
<dbReference type="InterPro" id="IPR000850">
    <property type="entry name" value="Adenylat/UMP-CMP_kin"/>
</dbReference>
<keyword evidence="3 5" id="KW-0547">Nucleotide-binding</keyword>
<feature type="binding site" evidence="5">
    <location>
        <begin position="13"/>
        <end position="18"/>
    </location>
    <ligand>
        <name>ATP</name>
        <dbReference type="ChEBI" id="CHEBI:30616"/>
    </ligand>
</feature>
<evidence type="ECO:0000256" key="7">
    <source>
        <dbReference type="RuleBase" id="RU003331"/>
    </source>
</evidence>
<dbReference type="PANTHER" id="PTHR23359">
    <property type="entry name" value="NUCLEOTIDE KINASE"/>
    <property type="match status" value="1"/>
</dbReference>
<evidence type="ECO:0000256" key="6">
    <source>
        <dbReference type="RuleBase" id="RU003330"/>
    </source>
</evidence>
<comment type="subunit">
    <text evidence="5 7">Monomer.</text>
</comment>